<evidence type="ECO:0000313" key="5">
    <source>
        <dbReference type="EMBL" id="KAF5404883.1"/>
    </source>
</evidence>
<gene>
    <name evidence="5" type="ORF">PHET_01606</name>
</gene>
<reference evidence="5" key="1">
    <citation type="submission" date="2019-05" db="EMBL/GenBank/DDBJ databases">
        <title>Annotation for the trematode Paragonimus heterotremus.</title>
        <authorList>
            <person name="Choi Y.-J."/>
        </authorList>
    </citation>
    <scope>NUCLEOTIDE SEQUENCE</scope>
    <source>
        <strain evidence="5">LC</strain>
    </source>
</reference>
<dbReference type="PROSITE" id="PS00018">
    <property type="entry name" value="EF_HAND_1"/>
    <property type="match status" value="3"/>
</dbReference>
<comment type="caution">
    <text evidence="5">The sequence shown here is derived from an EMBL/GenBank/DDBJ whole genome shotgun (WGS) entry which is preliminary data.</text>
</comment>
<dbReference type="Pfam" id="PF13499">
    <property type="entry name" value="EF-hand_7"/>
    <property type="match status" value="2"/>
</dbReference>
<keyword evidence="1" id="KW-0479">Metal-binding</keyword>
<dbReference type="EMBL" id="LUCH01000545">
    <property type="protein sequence ID" value="KAF5404883.1"/>
    <property type="molecule type" value="Genomic_DNA"/>
</dbReference>
<dbReference type="OrthoDB" id="26525at2759"/>
<evidence type="ECO:0000313" key="6">
    <source>
        <dbReference type="Proteomes" id="UP000748531"/>
    </source>
</evidence>
<keyword evidence="6" id="KW-1185">Reference proteome</keyword>
<feature type="domain" description="EF-hand" evidence="4">
    <location>
        <begin position="81"/>
        <end position="116"/>
    </location>
</feature>
<evidence type="ECO:0000259" key="4">
    <source>
        <dbReference type="PROSITE" id="PS50222"/>
    </source>
</evidence>
<evidence type="ECO:0000256" key="3">
    <source>
        <dbReference type="ARBA" id="ARBA00022837"/>
    </source>
</evidence>
<keyword evidence="3" id="KW-0106">Calcium</keyword>
<evidence type="ECO:0000256" key="1">
    <source>
        <dbReference type="ARBA" id="ARBA00022723"/>
    </source>
</evidence>
<evidence type="ECO:0000256" key="2">
    <source>
        <dbReference type="ARBA" id="ARBA00022737"/>
    </source>
</evidence>
<dbReference type="Proteomes" id="UP000748531">
    <property type="component" value="Unassembled WGS sequence"/>
</dbReference>
<sequence>MLTAREKKRLLSIFEQLDTDKNGSISRTEMEKRITEMNMDKSFIKTAFARLDLNRDGVITREEYKTVFGIHENPVTNEDDVWTKEWIQLFQEIDVDNSGRLSVDEVHAIFAGDEFTEPVDVVKSWIAQFDEDRDGQLNETEFLEFVRQKVSKKK</sequence>
<organism evidence="5 6">
    <name type="scientific">Paragonimus heterotremus</name>
    <dbReference type="NCBI Taxonomy" id="100268"/>
    <lineage>
        <taxon>Eukaryota</taxon>
        <taxon>Metazoa</taxon>
        <taxon>Spiralia</taxon>
        <taxon>Lophotrochozoa</taxon>
        <taxon>Platyhelminthes</taxon>
        <taxon>Trematoda</taxon>
        <taxon>Digenea</taxon>
        <taxon>Plagiorchiida</taxon>
        <taxon>Troglotremata</taxon>
        <taxon>Troglotrematidae</taxon>
        <taxon>Paragonimus</taxon>
    </lineage>
</organism>
<dbReference type="Gene3D" id="1.10.238.10">
    <property type="entry name" value="EF-hand"/>
    <property type="match status" value="2"/>
</dbReference>
<protein>
    <recommendedName>
        <fullName evidence="4">EF-hand domain-containing protein</fullName>
    </recommendedName>
</protein>
<dbReference type="InterPro" id="IPR002048">
    <property type="entry name" value="EF_hand_dom"/>
</dbReference>
<dbReference type="GO" id="GO:0005509">
    <property type="term" value="F:calcium ion binding"/>
    <property type="evidence" value="ECO:0007669"/>
    <property type="project" value="InterPro"/>
</dbReference>
<proteinExistence type="predicted"/>
<dbReference type="InterPro" id="IPR018247">
    <property type="entry name" value="EF_Hand_1_Ca_BS"/>
</dbReference>
<dbReference type="SMART" id="SM00054">
    <property type="entry name" value="EFh"/>
    <property type="match status" value="4"/>
</dbReference>
<keyword evidence="2" id="KW-0677">Repeat</keyword>
<dbReference type="SUPFAM" id="SSF47473">
    <property type="entry name" value="EF-hand"/>
    <property type="match status" value="1"/>
</dbReference>
<feature type="domain" description="EF-hand" evidence="4">
    <location>
        <begin position="117"/>
        <end position="152"/>
    </location>
</feature>
<feature type="domain" description="EF-hand" evidence="4">
    <location>
        <begin position="39"/>
        <end position="74"/>
    </location>
</feature>
<accession>A0A8J4SRW7</accession>
<dbReference type="PROSITE" id="PS50222">
    <property type="entry name" value="EF_HAND_2"/>
    <property type="match status" value="3"/>
</dbReference>
<name>A0A8J4SRW7_9TREM</name>
<dbReference type="AlphaFoldDB" id="A0A8J4SRW7"/>
<dbReference type="InterPro" id="IPR011992">
    <property type="entry name" value="EF-hand-dom_pair"/>
</dbReference>
<dbReference type="PANTHER" id="PTHR45942">
    <property type="entry name" value="PROTEIN PHOSPATASE 3 REGULATORY SUBUNIT B ALPHA ISOFORM TYPE 1"/>
    <property type="match status" value="1"/>
</dbReference>